<evidence type="ECO:0000256" key="1">
    <source>
        <dbReference type="ARBA" id="ARBA00004127"/>
    </source>
</evidence>
<keyword evidence="9" id="KW-0915">Sodium</keyword>
<evidence type="ECO:0000313" key="11">
    <source>
        <dbReference type="Proteomes" id="UP000234857"/>
    </source>
</evidence>
<comment type="caution">
    <text evidence="10">The sequence shown here is derived from an EMBL/GenBank/DDBJ whole genome shotgun (WGS) entry which is preliminary data.</text>
</comment>
<dbReference type="GO" id="GO:0000287">
    <property type="term" value="F:magnesium ion binding"/>
    <property type="evidence" value="ECO:0007669"/>
    <property type="project" value="UniProtKB-UniRule"/>
</dbReference>
<dbReference type="GO" id="GO:0030955">
    <property type="term" value="F:potassium ion binding"/>
    <property type="evidence" value="ECO:0007669"/>
    <property type="project" value="UniProtKB-UniRule"/>
</dbReference>
<feature type="transmembrane region" description="Helical" evidence="9">
    <location>
        <begin position="367"/>
        <end position="391"/>
    </location>
</feature>
<comment type="similarity">
    <text evidence="9">Belongs to the H(+)-translocating pyrophosphatase (TC 3.A.10) family. K(+)-stimulated subfamily.</text>
</comment>
<feature type="transmembrane region" description="Helical" evidence="9">
    <location>
        <begin position="158"/>
        <end position="180"/>
    </location>
</feature>
<dbReference type="PANTHER" id="PTHR31998">
    <property type="entry name" value="K(+)-INSENSITIVE PYROPHOSPHATE-ENERGIZED PROTON PUMP"/>
    <property type="match status" value="1"/>
</dbReference>
<dbReference type="GO" id="GO:0004427">
    <property type="term" value="F:inorganic diphosphate phosphatase activity"/>
    <property type="evidence" value="ECO:0007669"/>
    <property type="project" value="UniProtKB-UniRule"/>
</dbReference>
<keyword evidence="6 9" id="KW-1133">Transmembrane helix</keyword>
<feature type="transmembrane region" description="Helical" evidence="9">
    <location>
        <begin position="323"/>
        <end position="341"/>
    </location>
</feature>
<proteinExistence type="inferred from homology"/>
<feature type="transmembrane region" description="Helical" evidence="9">
    <location>
        <begin position="123"/>
        <end position="146"/>
    </location>
</feature>
<dbReference type="GO" id="GO:0005886">
    <property type="term" value="C:plasma membrane"/>
    <property type="evidence" value="ECO:0007669"/>
    <property type="project" value="UniProtKB-SubCell"/>
</dbReference>
<dbReference type="EMBL" id="PKTG01000012">
    <property type="protein sequence ID" value="PLX19985.1"/>
    <property type="molecule type" value="Genomic_DNA"/>
</dbReference>
<dbReference type="HAMAP" id="MF_01129">
    <property type="entry name" value="PPase_energized_pump"/>
    <property type="match status" value="1"/>
</dbReference>
<keyword evidence="2 9" id="KW-0813">Transport</keyword>
<keyword evidence="9" id="KW-0630">Potassium</keyword>
<comment type="subcellular location">
    <subcellularLocation>
        <location evidence="9">Cell membrane</location>
        <topology evidence="9">Multi-pass membrane protein</topology>
    </subcellularLocation>
    <subcellularLocation>
        <location evidence="1">Endomembrane system</location>
        <topology evidence="1">Multi-pass membrane protein</topology>
    </subcellularLocation>
</comment>
<keyword evidence="4 9" id="KW-0460">Magnesium</keyword>
<evidence type="ECO:0000256" key="5">
    <source>
        <dbReference type="ARBA" id="ARBA00022967"/>
    </source>
</evidence>
<feature type="transmembrane region" description="Helical" evidence="9">
    <location>
        <begin position="55"/>
        <end position="73"/>
    </location>
</feature>
<feature type="transmembrane region" description="Helical" evidence="9">
    <location>
        <begin position="80"/>
        <end position="103"/>
    </location>
</feature>
<keyword evidence="5 9" id="KW-1278">Translocase</keyword>
<evidence type="ECO:0000256" key="4">
    <source>
        <dbReference type="ARBA" id="ARBA00022842"/>
    </source>
</evidence>
<feature type="transmembrane region" description="Helical" evidence="9">
    <location>
        <begin position="7"/>
        <end position="27"/>
    </location>
</feature>
<gene>
    <name evidence="9" type="primary">hppA</name>
    <name evidence="10" type="ORF">C0601_00490</name>
</gene>
<feature type="transmembrane region" description="Helical" evidence="9">
    <location>
        <begin position="398"/>
        <end position="418"/>
    </location>
</feature>
<comment type="activity regulation">
    <text evidence="9">Requires K(+) for maximal activity.</text>
</comment>
<dbReference type="GO" id="GO:0012505">
    <property type="term" value="C:endomembrane system"/>
    <property type="evidence" value="ECO:0007669"/>
    <property type="project" value="UniProtKB-SubCell"/>
</dbReference>
<evidence type="ECO:0000256" key="8">
    <source>
        <dbReference type="ARBA" id="ARBA00023136"/>
    </source>
</evidence>
<keyword evidence="3 9" id="KW-0812">Transmembrane</keyword>
<dbReference type="EC" id="7.2.3.1" evidence="9"/>
<dbReference type="AlphaFoldDB" id="A0A2N5ZMU0"/>
<keyword evidence="7 9" id="KW-0406">Ion transport</keyword>
<dbReference type="GO" id="GO:0006814">
    <property type="term" value="P:sodium ion transport"/>
    <property type="evidence" value="ECO:0007669"/>
    <property type="project" value="UniProtKB-UniRule"/>
</dbReference>
<comment type="catalytic activity">
    <reaction evidence="9">
        <text>Na(+)(in) + diphosphate + H2O = Na(+)(out) + 2 phosphate + H(+)</text>
        <dbReference type="Rhea" id="RHEA:57884"/>
        <dbReference type="ChEBI" id="CHEBI:15377"/>
        <dbReference type="ChEBI" id="CHEBI:15378"/>
        <dbReference type="ChEBI" id="CHEBI:29101"/>
        <dbReference type="ChEBI" id="CHEBI:33019"/>
        <dbReference type="ChEBI" id="CHEBI:43474"/>
        <dbReference type="EC" id="7.2.3.1"/>
    </reaction>
</comment>
<evidence type="ECO:0000256" key="9">
    <source>
        <dbReference type="HAMAP-Rule" id="MF_01129"/>
    </source>
</evidence>
<reference evidence="10 11" key="1">
    <citation type="submission" date="2017-11" db="EMBL/GenBank/DDBJ databases">
        <title>Genome-resolved metagenomics identifies genetic mobility, metabolic interactions, and unexpected diversity in perchlorate-reducing communities.</title>
        <authorList>
            <person name="Barnum T.P."/>
            <person name="Figueroa I.A."/>
            <person name="Carlstrom C.I."/>
            <person name="Lucas L.N."/>
            <person name="Engelbrektson A.L."/>
            <person name="Coates J.D."/>
        </authorList>
    </citation>
    <scope>NUCLEOTIDE SEQUENCE [LARGE SCALE GENOMIC DNA]</scope>
    <source>
        <strain evidence="10">BM706</strain>
    </source>
</reference>
<keyword evidence="9" id="KW-1003">Cell membrane</keyword>
<evidence type="ECO:0000256" key="6">
    <source>
        <dbReference type="ARBA" id="ARBA00022989"/>
    </source>
</evidence>
<feature type="transmembrane region" description="Helical" evidence="9">
    <location>
        <begin position="292"/>
        <end position="311"/>
    </location>
</feature>
<name>A0A2N5ZMU0_MUIH1</name>
<evidence type="ECO:0000313" key="10">
    <source>
        <dbReference type="EMBL" id="PLX19985.1"/>
    </source>
</evidence>
<dbReference type="GO" id="GO:0009678">
    <property type="term" value="F:diphosphate hydrolysis-driven proton transmembrane transporter activity"/>
    <property type="evidence" value="ECO:0007669"/>
    <property type="project" value="UniProtKB-UniRule"/>
</dbReference>
<dbReference type="InterPro" id="IPR004131">
    <property type="entry name" value="PPase-energised_H-pump"/>
</dbReference>
<dbReference type="NCBIfam" id="NF001960">
    <property type="entry name" value="PRK00733.3-5"/>
    <property type="match status" value="1"/>
</dbReference>
<feature type="transmembrane region" description="Helical" evidence="9">
    <location>
        <begin position="231"/>
        <end position="249"/>
    </location>
</feature>
<evidence type="ECO:0000256" key="3">
    <source>
        <dbReference type="ARBA" id="ARBA00022692"/>
    </source>
</evidence>
<dbReference type="Pfam" id="PF03030">
    <property type="entry name" value="H_PPase"/>
    <property type="match status" value="1"/>
</dbReference>
<feature type="transmembrane region" description="Helical" evidence="9">
    <location>
        <begin position="491"/>
        <end position="508"/>
    </location>
</feature>
<dbReference type="NCBIfam" id="TIGR01104">
    <property type="entry name" value="V_PPase"/>
    <property type="match status" value="1"/>
</dbReference>
<dbReference type="Proteomes" id="UP000234857">
    <property type="component" value="Unassembled WGS sequence"/>
</dbReference>
<comment type="caution">
    <text evidence="9">Lacks conserved residue(s) required for the propagation of feature annotation.</text>
</comment>
<feature type="transmembrane region" description="Helical" evidence="9">
    <location>
        <begin position="561"/>
        <end position="578"/>
    </location>
</feature>
<comment type="function">
    <text evidence="9">Sodium pump that utilizes the energy of pyrophosphate hydrolysis as the driving force for Na(+) movement across the membrane.</text>
</comment>
<accession>A0A2N5ZMU0</accession>
<dbReference type="PIRSF" id="PIRSF001265">
    <property type="entry name" value="H+-PPase"/>
    <property type="match status" value="1"/>
</dbReference>
<feature type="site" description="Determinant of potassium dependence" evidence="9">
    <location>
        <position position="456"/>
    </location>
</feature>
<keyword evidence="9" id="KW-0739">Sodium transport</keyword>
<comment type="cofactor">
    <cofactor evidence="9">
        <name>Mg(2+)</name>
        <dbReference type="ChEBI" id="CHEBI:18420"/>
    </cofactor>
</comment>
<comment type="subunit">
    <text evidence="9">Homodimer.</text>
</comment>
<protein>
    <recommendedName>
        <fullName evidence="9">Putative K(+)-stimulated pyrophosphate-energized sodium pump</fullName>
        <ecNumber evidence="9">7.2.3.1</ecNumber>
    </recommendedName>
    <alternativeName>
        <fullName evidence="9">Membrane-bound sodium-translocating pyrophosphatase</fullName>
    </alternativeName>
    <alternativeName>
        <fullName evidence="9">Pyrophosphate-energized inorganic pyrophosphatase</fullName>
        <shortName evidence="9">Na(+)-PPase</shortName>
    </alternativeName>
</protein>
<evidence type="ECO:0000256" key="7">
    <source>
        <dbReference type="ARBA" id="ARBA00023065"/>
    </source>
</evidence>
<evidence type="ECO:0000256" key="2">
    <source>
        <dbReference type="ARBA" id="ARBA00022448"/>
    </source>
</evidence>
<feature type="transmembrane region" description="Helical" evidence="9">
    <location>
        <begin position="585"/>
        <end position="604"/>
    </location>
</feature>
<organism evidence="10 11">
    <name type="scientific">Muiribacterium halophilum</name>
    <dbReference type="NCBI Taxonomy" id="2053465"/>
    <lineage>
        <taxon>Bacteria</taxon>
        <taxon>Candidatus Muiribacteriota</taxon>
        <taxon>Candidatus Muiribacteriia</taxon>
        <taxon>Candidatus Muiribacteriales</taxon>
        <taxon>Candidatus Muiribacteriaceae</taxon>
        <taxon>Candidatus Muiribacterium</taxon>
    </lineage>
</organism>
<sequence length="668" mass="69747">MSIYLNLLFIVGILGVLFAIYRTLFIFKQDEGTDKMKKIAKAISEGAMAFLKREYTVLSVFVIVVAILLAVFLKDQAKNTAIAFVIGAIFSALAGYIGMKISVASNVRTANSARESLTKALTVAFSSGNVMGFTVASLGLLGLTAFIKIFGIHDAKDIVGGFAMGASSIALFARVGGGIYTKGADVGADLVGKVEQGIPEDDPRNPAVIADNVGDNVGDIAGMGADLYESYVGSMVATITLAFFSPKLFPTDAMVINATMLPLLVAGIGLFASLVGALFVKTSDPKKVHTALTNGMLISSIVSIVGFYFILNRLFDKATAMNLYWAVVSGLVAGFLIGKITEYYTDANYKPTQEVSESSKTGAATNIISGLALGMNSTALPVIIVSGVILIAYKFAGLYGIALSAVGMLATVAMTVSVDAYGPVADNAGGIAEMAGLEPEVRKITDRLDSVGNTTAAIGKGFAISSAAVTALALFSSYLEKVQLDSLDITAPRVLVGLFVGGMLPYIFCARTMKSVGKTAEAIIIEVRRQFKDIVGIMEEEADPEYSKCVDIATASALKQMVIPGVAAVIIPILVGLWDKAALGGLLAGTLVSSFLLAIFMANAGGAWDNAKKYIEEGHHGGKGSDAHKAAVVGDTVGDPFKDTSGPSLNILMKLMSIVSLVCASMFI</sequence>
<keyword evidence="8 9" id="KW-0472">Membrane</keyword>
<feature type="transmembrane region" description="Helical" evidence="9">
    <location>
        <begin position="261"/>
        <end position="280"/>
    </location>
</feature>